<dbReference type="AlphaFoldDB" id="A0A8B5YGY6"/>
<evidence type="ECO:0000313" key="1">
    <source>
        <dbReference type="EMBL" id="TWL32060.1"/>
    </source>
</evidence>
<organism evidence="1 2">
    <name type="scientific">Bacillus licheniformis</name>
    <dbReference type="NCBI Taxonomy" id="1402"/>
    <lineage>
        <taxon>Bacteria</taxon>
        <taxon>Bacillati</taxon>
        <taxon>Bacillota</taxon>
        <taxon>Bacilli</taxon>
        <taxon>Bacillales</taxon>
        <taxon>Bacillaceae</taxon>
        <taxon>Bacillus</taxon>
    </lineage>
</organism>
<sequence length="45" mass="4756">MVNLMKQGEACAVFSILPGSLSPKKAGVSPKKESPAFMICIKKSC</sequence>
<dbReference type="Proteomes" id="UP000435910">
    <property type="component" value="Unassembled WGS sequence"/>
</dbReference>
<proteinExistence type="predicted"/>
<gene>
    <name evidence="1" type="ORF">CHCC16736_2448</name>
</gene>
<evidence type="ECO:0000313" key="2">
    <source>
        <dbReference type="Proteomes" id="UP000435910"/>
    </source>
</evidence>
<reference evidence="1 2" key="1">
    <citation type="submission" date="2019-06" db="EMBL/GenBank/DDBJ databases">
        <title>Genome sequence analysis of &gt;100 Bacillus licheniformis strains suggests intrinsic resistance to this species.</title>
        <authorList>
            <person name="Wels M."/>
            <person name="Siezen R.J."/>
            <person name="Johansen E."/>
            <person name="Stuer-Lauridsen B."/>
            <person name="Bjerre K."/>
            <person name="Nielsen B.K.K."/>
        </authorList>
    </citation>
    <scope>NUCLEOTIDE SEQUENCE [LARGE SCALE GENOMIC DNA]</scope>
    <source>
        <strain evidence="1 2">BAC-16736</strain>
    </source>
</reference>
<comment type="caution">
    <text evidence="1">The sequence shown here is derived from an EMBL/GenBank/DDBJ whole genome shotgun (WGS) entry which is preliminary data.</text>
</comment>
<protein>
    <submittedName>
        <fullName evidence="1">Uncharacterized protein</fullName>
    </submittedName>
</protein>
<dbReference type="EMBL" id="NILC01000009">
    <property type="protein sequence ID" value="TWL32060.1"/>
    <property type="molecule type" value="Genomic_DNA"/>
</dbReference>
<name>A0A8B5YGY6_BACLI</name>
<accession>A0A8B5YGY6</accession>